<evidence type="ECO:0000256" key="1">
    <source>
        <dbReference type="ARBA" id="ARBA00023015"/>
    </source>
</evidence>
<dbReference type="SUPFAM" id="SSF46785">
    <property type="entry name" value="Winged helix' DNA-binding domain"/>
    <property type="match status" value="1"/>
</dbReference>
<dbReference type="Pfam" id="PF00392">
    <property type="entry name" value="GntR"/>
    <property type="match status" value="1"/>
</dbReference>
<feature type="domain" description="HTH gntR-type" evidence="4">
    <location>
        <begin position="13"/>
        <end position="80"/>
    </location>
</feature>
<dbReference type="InterPro" id="IPR036390">
    <property type="entry name" value="WH_DNA-bd_sf"/>
</dbReference>
<organism evidence="5 6">
    <name type="scientific">Candidatus Agrococcus pullicola</name>
    <dbReference type="NCBI Taxonomy" id="2838429"/>
    <lineage>
        <taxon>Bacteria</taxon>
        <taxon>Bacillati</taxon>
        <taxon>Actinomycetota</taxon>
        <taxon>Actinomycetes</taxon>
        <taxon>Micrococcales</taxon>
        <taxon>Microbacteriaceae</taxon>
        <taxon>Agrococcus</taxon>
    </lineage>
</organism>
<evidence type="ECO:0000259" key="4">
    <source>
        <dbReference type="PROSITE" id="PS50949"/>
    </source>
</evidence>
<keyword evidence="3" id="KW-0804">Transcription</keyword>
<dbReference type="PROSITE" id="PS50949">
    <property type="entry name" value="HTH_GNTR"/>
    <property type="match status" value="1"/>
</dbReference>
<dbReference type="InterPro" id="IPR036388">
    <property type="entry name" value="WH-like_DNA-bd_sf"/>
</dbReference>
<dbReference type="InterPro" id="IPR011711">
    <property type="entry name" value="GntR_C"/>
</dbReference>
<evidence type="ECO:0000256" key="3">
    <source>
        <dbReference type="ARBA" id="ARBA00023163"/>
    </source>
</evidence>
<accession>A0A9D2C8J9</accession>
<dbReference type="PANTHER" id="PTHR43537">
    <property type="entry name" value="TRANSCRIPTIONAL REGULATOR, GNTR FAMILY"/>
    <property type="match status" value="1"/>
</dbReference>
<reference evidence="5" key="2">
    <citation type="submission" date="2021-04" db="EMBL/GenBank/DDBJ databases">
        <authorList>
            <person name="Gilroy R."/>
        </authorList>
    </citation>
    <scope>NUCLEOTIDE SEQUENCE</scope>
    <source>
        <strain evidence="5">ChiGjej1B1-98</strain>
    </source>
</reference>
<dbReference type="Gene3D" id="1.10.10.10">
    <property type="entry name" value="Winged helix-like DNA-binding domain superfamily/Winged helix DNA-binding domain"/>
    <property type="match status" value="1"/>
</dbReference>
<dbReference type="SUPFAM" id="SSF48008">
    <property type="entry name" value="GntR ligand-binding domain-like"/>
    <property type="match status" value="1"/>
</dbReference>
<dbReference type="InterPro" id="IPR008920">
    <property type="entry name" value="TF_FadR/GntR_C"/>
</dbReference>
<evidence type="ECO:0000313" key="6">
    <source>
        <dbReference type="Proteomes" id="UP000824005"/>
    </source>
</evidence>
<dbReference type="GO" id="GO:0003677">
    <property type="term" value="F:DNA binding"/>
    <property type="evidence" value="ECO:0007669"/>
    <property type="project" value="UniProtKB-KW"/>
</dbReference>
<sequence>MVKEDEMVIARSATLRSQVADELRKDIIEGRYAPGNRLIERDLSERYDVSRTVIREALRVMEAESLVVVEPYRGPSVKALSLAEITHLYEVREILESAACGLAAERADADQFASISNTLENIATADAADIDARVGFGNAFYESIVEAANNPLIGTLLSNVQTQISQLRRVTLSTPGREIDLLTELRPIVDAIKQGDRGGAEKAASRHVRAAAEIARNVLTDRINGPATATASGG</sequence>
<dbReference type="SMART" id="SM00345">
    <property type="entry name" value="HTH_GNTR"/>
    <property type="match status" value="1"/>
</dbReference>
<dbReference type="Gene3D" id="1.20.120.530">
    <property type="entry name" value="GntR ligand-binding domain-like"/>
    <property type="match status" value="1"/>
</dbReference>
<comment type="caution">
    <text evidence="5">The sequence shown here is derived from an EMBL/GenBank/DDBJ whole genome shotgun (WGS) entry which is preliminary data.</text>
</comment>
<dbReference type="Proteomes" id="UP000824005">
    <property type="component" value="Unassembled WGS sequence"/>
</dbReference>
<protein>
    <submittedName>
        <fullName evidence="5">GntR family transcriptional regulator</fullName>
    </submittedName>
</protein>
<dbReference type="PANTHER" id="PTHR43537:SF5">
    <property type="entry name" value="UXU OPERON TRANSCRIPTIONAL REGULATOR"/>
    <property type="match status" value="1"/>
</dbReference>
<dbReference type="SMART" id="SM00895">
    <property type="entry name" value="FCD"/>
    <property type="match status" value="1"/>
</dbReference>
<dbReference type="AlphaFoldDB" id="A0A9D2C8J9"/>
<dbReference type="GO" id="GO:0003700">
    <property type="term" value="F:DNA-binding transcription factor activity"/>
    <property type="evidence" value="ECO:0007669"/>
    <property type="project" value="InterPro"/>
</dbReference>
<keyword evidence="1" id="KW-0805">Transcription regulation</keyword>
<keyword evidence="2" id="KW-0238">DNA-binding</keyword>
<gene>
    <name evidence="5" type="ORF">H9830_01130</name>
</gene>
<proteinExistence type="predicted"/>
<dbReference type="PRINTS" id="PR00035">
    <property type="entry name" value="HTHGNTR"/>
</dbReference>
<evidence type="ECO:0000256" key="2">
    <source>
        <dbReference type="ARBA" id="ARBA00023125"/>
    </source>
</evidence>
<dbReference type="CDD" id="cd07377">
    <property type="entry name" value="WHTH_GntR"/>
    <property type="match status" value="1"/>
</dbReference>
<evidence type="ECO:0000313" key="5">
    <source>
        <dbReference type="EMBL" id="HIY64864.1"/>
    </source>
</evidence>
<reference evidence="5" key="1">
    <citation type="journal article" date="2021" name="PeerJ">
        <title>Extensive microbial diversity within the chicken gut microbiome revealed by metagenomics and culture.</title>
        <authorList>
            <person name="Gilroy R."/>
            <person name="Ravi A."/>
            <person name="Getino M."/>
            <person name="Pursley I."/>
            <person name="Horton D.L."/>
            <person name="Alikhan N.F."/>
            <person name="Baker D."/>
            <person name="Gharbi K."/>
            <person name="Hall N."/>
            <person name="Watson M."/>
            <person name="Adriaenssens E.M."/>
            <person name="Foster-Nyarko E."/>
            <person name="Jarju S."/>
            <person name="Secka A."/>
            <person name="Antonio M."/>
            <person name="Oren A."/>
            <person name="Chaudhuri R.R."/>
            <person name="La Ragione R."/>
            <person name="Hildebrand F."/>
            <person name="Pallen M.J."/>
        </authorList>
    </citation>
    <scope>NUCLEOTIDE SEQUENCE</scope>
    <source>
        <strain evidence="5">ChiGjej1B1-98</strain>
    </source>
</reference>
<name>A0A9D2C8J9_9MICO</name>
<dbReference type="Pfam" id="PF07729">
    <property type="entry name" value="FCD"/>
    <property type="match status" value="1"/>
</dbReference>
<dbReference type="InterPro" id="IPR000524">
    <property type="entry name" value="Tscrpt_reg_HTH_GntR"/>
</dbReference>
<dbReference type="EMBL" id="DXDC01000030">
    <property type="protein sequence ID" value="HIY64864.1"/>
    <property type="molecule type" value="Genomic_DNA"/>
</dbReference>